<dbReference type="Gramene" id="Bo2g108650.1">
    <property type="protein sequence ID" value="Bo2g108650.1"/>
    <property type="gene ID" value="Bo2g108650"/>
</dbReference>
<dbReference type="EnsemblPlants" id="Bo2g108650.1">
    <property type="protein sequence ID" value="Bo2g108650.1"/>
    <property type="gene ID" value="Bo2g108650"/>
</dbReference>
<dbReference type="STRING" id="109376.A0A0D3ASZ7"/>
<protein>
    <submittedName>
        <fullName evidence="1">Uncharacterized protein</fullName>
    </submittedName>
</protein>
<dbReference type="HOGENOM" id="CLU_1962633_0_0_1"/>
<reference evidence="1" key="2">
    <citation type="submission" date="2015-03" db="UniProtKB">
        <authorList>
            <consortium name="EnsemblPlants"/>
        </authorList>
    </citation>
    <scope>IDENTIFICATION</scope>
</reference>
<name>A0A0D3ASZ7_BRAOL</name>
<dbReference type="OMA" id="PYNQNAD"/>
<sequence length="128" mass="14320">MVLGLLTGLLTCDLRRLQSSLPYNQNADLLTVSSIRGWVENTGAILLGEHSAKRKQEGHVGKLGTLVIRRRSGLQLTTIKVLNMIKLHGKPICVNKASQDKKIIDVGANLWKQLKRWFIFTLLPKDAH</sequence>
<keyword evidence="2" id="KW-1185">Reference proteome</keyword>
<dbReference type="Proteomes" id="UP000032141">
    <property type="component" value="Chromosome C2"/>
</dbReference>
<reference evidence="1 2" key="1">
    <citation type="journal article" date="2014" name="Genome Biol.">
        <title>Transcriptome and methylome profiling reveals relics of genome dominance in the mesopolyploid Brassica oleracea.</title>
        <authorList>
            <person name="Parkin I.A."/>
            <person name="Koh C."/>
            <person name="Tang H."/>
            <person name="Robinson S.J."/>
            <person name="Kagale S."/>
            <person name="Clarke W.E."/>
            <person name="Town C.D."/>
            <person name="Nixon J."/>
            <person name="Krishnakumar V."/>
            <person name="Bidwell S.L."/>
            <person name="Denoeud F."/>
            <person name="Belcram H."/>
            <person name="Links M.G."/>
            <person name="Just J."/>
            <person name="Clarke C."/>
            <person name="Bender T."/>
            <person name="Huebert T."/>
            <person name="Mason A.S."/>
            <person name="Pires J.C."/>
            <person name="Barker G."/>
            <person name="Moore J."/>
            <person name="Walley P.G."/>
            <person name="Manoli S."/>
            <person name="Batley J."/>
            <person name="Edwards D."/>
            <person name="Nelson M.N."/>
            <person name="Wang X."/>
            <person name="Paterson A.H."/>
            <person name="King G."/>
            <person name="Bancroft I."/>
            <person name="Chalhoub B."/>
            <person name="Sharpe A.G."/>
        </authorList>
    </citation>
    <scope>NUCLEOTIDE SEQUENCE</scope>
    <source>
        <strain evidence="1 2">cv. TO1000</strain>
    </source>
</reference>
<organism evidence="1 2">
    <name type="scientific">Brassica oleracea var. oleracea</name>
    <dbReference type="NCBI Taxonomy" id="109376"/>
    <lineage>
        <taxon>Eukaryota</taxon>
        <taxon>Viridiplantae</taxon>
        <taxon>Streptophyta</taxon>
        <taxon>Embryophyta</taxon>
        <taxon>Tracheophyta</taxon>
        <taxon>Spermatophyta</taxon>
        <taxon>Magnoliopsida</taxon>
        <taxon>eudicotyledons</taxon>
        <taxon>Gunneridae</taxon>
        <taxon>Pentapetalae</taxon>
        <taxon>rosids</taxon>
        <taxon>malvids</taxon>
        <taxon>Brassicales</taxon>
        <taxon>Brassicaceae</taxon>
        <taxon>Brassiceae</taxon>
        <taxon>Brassica</taxon>
    </lineage>
</organism>
<dbReference type="eggNOG" id="KOG0131">
    <property type="taxonomic scope" value="Eukaryota"/>
</dbReference>
<accession>A0A0D3ASZ7</accession>
<dbReference type="AlphaFoldDB" id="A0A0D3ASZ7"/>
<proteinExistence type="predicted"/>
<evidence type="ECO:0000313" key="2">
    <source>
        <dbReference type="Proteomes" id="UP000032141"/>
    </source>
</evidence>
<evidence type="ECO:0000313" key="1">
    <source>
        <dbReference type="EnsemblPlants" id="Bo2g108650.1"/>
    </source>
</evidence>